<dbReference type="Proteomes" id="UP000799118">
    <property type="component" value="Unassembled WGS sequence"/>
</dbReference>
<sequence>MSLDVLKHFGGRRPFRQLQIRAKTSPVAAPDKHPGRSNVKPAKIHSVTFLEAPTQMVTFSPPPPGREVPFILYSRIDRRCAEPLWECTQPSNLAKEILIYKPGPGRDHCDYEKRATTDSQGKKPELIEKLSSGRRGIDGKRTSTGGQFVNII</sequence>
<reference evidence="1" key="1">
    <citation type="journal article" date="2019" name="Environ. Microbiol.">
        <title>Fungal ecological strategies reflected in gene transcription - a case study of two litter decomposers.</title>
        <authorList>
            <person name="Barbi F."/>
            <person name="Kohler A."/>
            <person name="Barry K."/>
            <person name="Baskaran P."/>
            <person name="Daum C."/>
            <person name="Fauchery L."/>
            <person name="Ihrmark K."/>
            <person name="Kuo A."/>
            <person name="LaButti K."/>
            <person name="Lipzen A."/>
            <person name="Morin E."/>
            <person name="Grigoriev I.V."/>
            <person name="Henrissat B."/>
            <person name="Lindahl B."/>
            <person name="Martin F."/>
        </authorList>
    </citation>
    <scope>NUCLEOTIDE SEQUENCE</scope>
    <source>
        <strain evidence="1">JB14</strain>
    </source>
</reference>
<accession>A0A6A4H313</accession>
<keyword evidence="2" id="KW-1185">Reference proteome</keyword>
<protein>
    <submittedName>
        <fullName evidence="1">Uncharacterized protein</fullName>
    </submittedName>
</protein>
<name>A0A6A4H313_9AGAR</name>
<dbReference type="AlphaFoldDB" id="A0A6A4H313"/>
<organism evidence="1 2">
    <name type="scientific">Gymnopus androsaceus JB14</name>
    <dbReference type="NCBI Taxonomy" id="1447944"/>
    <lineage>
        <taxon>Eukaryota</taxon>
        <taxon>Fungi</taxon>
        <taxon>Dikarya</taxon>
        <taxon>Basidiomycota</taxon>
        <taxon>Agaricomycotina</taxon>
        <taxon>Agaricomycetes</taxon>
        <taxon>Agaricomycetidae</taxon>
        <taxon>Agaricales</taxon>
        <taxon>Marasmiineae</taxon>
        <taxon>Omphalotaceae</taxon>
        <taxon>Gymnopus</taxon>
    </lineage>
</organism>
<proteinExistence type="predicted"/>
<dbReference type="EMBL" id="ML769591">
    <property type="protein sequence ID" value="KAE9392599.1"/>
    <property type="molecule type" value="Genomic_DNA"/>
</dbReference>
<evidence type="ECO:0000313" key="2">
    <source>
        <dbReference type="Proteomes" id="UP000799118"/>
    </source>
</evidence>
<gene>
    <name evidence="1" type="ORF">BT96DRAFT_944489</name>
</gene>
<evidence type="ECO:0000313" key="1">
    <source>
        <dbReference type="EMBL" id="KAE9392599.1"/>
    </source>
</evidence>